<proteinExistence type="predicted"/>
<dbReference type="PANTHER" id="PTHR21666">
    <property type="entry name" value="PEPTIDASE-RELATED"/>
    <property type="match status" value="1"/>
</dbReference>
<feature type="region of interest" description="Disordered" evidence="1">
    <location>
        <begin position="240"/>
        <end position="282"/>
    </location>
</feature>
<organism evidence="4 5">
    <name type="scientific">Alkalihalobacterium chitinilyticum</name>
    <dbReference type="NCBI Taxonomy" id="2980103"/>
    <lineage>
        <taxon>Bacteria</taxon>
        <taxon>Bacillati</taxon>
        <taxon>Bacillota</taxon>
        <taxon>Bacilli</taxon>
        <taxon>Bacillales</taxon>
        <taxon>Bacillaceae</taxon>
        <taxon>Alkalihalobacterium</taxon>
    </lineage>
</organism>
<dbReference type="Gene3D" id="2.70.70.10">
    <property type="entry name" value="Glucose Permease (Domain IIA)"/>
    <property type="match status" value="1"/>
</dbReference>
<sequence>MRDEEKQQSSKQSDEVKKFNVQRFLRKKWMLPAVYLGAAAIVLSAFFLMQNQDNTALEDPSGVSQPMEDGIEVIEGEAVPVTSANEVIKMPVANESEVDIVGYFYDFNSSAEEQEAALVYYNNMYYQNRGIDIAKEDGESFEVTAALSGTVVKAEKDPLLGHVVEINHEDGVITHYHSLEGLEVEEGTSVKQGDIIGRAGRNLYNADANVHVHFEIRHNGNAVNPLDYFNQNLETLVDESHRMDEDIASAEEDTADEEDVKDDEEKNEDEDKAVDEDKNKQE</sequence>
<dbReference type="PANTHER" id="PTHR21666:SF291">
    <property type="entry name" value="STAGE II SPORULATION PROTEIN Q"/>
    <property type="match status" value="1"/>
</dbReference>
<feature type="domain" description="M23ase beta-sheet core" evidence="3">
    <location>
        <begin position="128"/>
        <end position="225"/>
    </location>
</feature>
<dbReference type="EMBL" id="JAOTPO010000010">
    <property type="protein sequence ID" value="MDE5414720.1"/>
    <property type="molecule type" value="Genomic_DNA"/>
</dbReference>
<keyword evidence="5" id="KW-1185">Reference proteome</keyword>
<evidence type="ECO:0000313" key="4">
    <source>
        <dbReference type="EMBL" id="MDE5414720.1"/>
    </source>
</evidence>
<keyword evidence="2" id="KW-1133">Transmembrane helix</keyword>
<dbReference type="Pfam" id="PF01551">
    <property type="entry name" value="Peptidase_M23"/>
    <property type="match status" value="1"/>
</dbReference>
<feature type="compositionally biased region" description="Acidic residues" evidence="1">
    <location>
        <begin position="246"/>
        <end position="274"/>
    </location>
</feature>
<feature type="transmembrane region" description="Helical" evidence="2">
    <location>
        <begin position="29"/>
        <end position="49"/>
    </location>
</feature>
<evidence type="ECO:0000256" key="1">
    <source>
        <dbReference type="SAM" id="MobiDB-lite"/>
    </source>
</evidence>
<keyword evidence="2" id="KW-0472">Membrane</keyword>
<dbReference type="InterPro" id="IPR050570">
    <property type="entry name" value="Cell_wall_metabolism_enzyme"/>
</dbReference>
<evidence type="ECO:0000259" key="3">
    <source>
        <dbReference type="Pfam" id="PF01551"/>
    </source>
</evidence>
<reference evidence="4" key="1">
    <citation type="submission" date="2024-05" db="EMBL/GenBank/DDBJ databases">
        <title>Alkalihalobacillus sp. strain MEB203 novel alkaliphilic bacterium from Lonar Lake, India.</title>
        <authorList>
            <person name="Joshi A."/>
            <person name="Thite S."/>
            <person name="Mengade P."/>
        </authorList>
    </citation>
    <scope>NUCLEOTIDE SEQUENCE</scope>
    <source>
        <strain evidence="4">MEB 203</strain>
    </source>
</reference>
<comment type="caution">
    <text evidence="4">The sequence shown here is derived from an EMBL/GenBank/DDBJ whole genome shotgun (WGS) entry which is preliminary data.</text>
</comment>
<dbReference type="InterPro" id="IPR016047">
    <property type="entry name" value="M23ase_b-sheet_dom"/>
</dbReference>
<dbReference type="SUPFAM" id="SSF51261">
    <property type="entry name" value="Duplicated hybrid motif"/>
    <property type="match status" value="1"/>
</dbReference>
<dbReference type="Proteomes" id="UP001148125">
    <property type="component" value="Unassembled WGS sequence"/>
</dbReference>
<keyword evidence="2" id="KW-0812">Transmembrane</keyword>
<dbReference type="InterPro" id="IPR011055">
    <property type="entry name" value="Dup_hybrid_motif"/>
</dbReference>
<dbReference type="RefSeq" id="WP_275119325.1">
    <property type="nucleotide sequence ID" value="NZ_JAOTPO010000010.1"/>
</dbReference>
<evidence type="ECO:0000313" key="5">
    <source>
        <dbReference type="Proteomes" id="UP001148125"/>
    </source>
</evidence>
<gene>
    <name evidence="4" type="ORF">N7Z68_15175</name>
</gene>
<name>A0ABT5VHG7_9BACI</name>
<protein>
    <submittedName>
        <fullName evidence="4">M23 family metallopeptidase</fullName>
    </submittedName>
</protein>
<evidence type="ECO:0000256" key="2">
    <source>
        <dbReference type="SAM" id="Phobius"/>
    </source>
</evidence>
<dbReference type="CDD" id="cd12797">
    <property type="entry name" value="M23_peptidase"/>
    <property type="match status" value="1"/>
</dbReference>
<accession>A0ABT5VHG7</accession>